<reference evidence="2" key="2">
    <citation type="journal article" date="2023" name="BMC Genomics">
        <title>Pest status, molecular evolution, and epigenetic factors derived from the genome assembly of Frankliniella fusca, a thysanopteran phytovirus vector.</title>
        <authorList>
            <person name="Catto M.A."/>
            <person name="Labadie P.E."/>
            <person name="Jacobson A.L."/>
            <person name="Kennedy G.G."/>
            <person name="Srinivasan R."/>
            <person name="Hunt B.G."/>
        </authorList>
    </citation>
    <scope>NUCLEOTIDE SEQUENCE</scope>
    <source>
        <strain evidence="2">PL_HMW_Pooled</strain>
    </source>
</reference>
<protein>
    <submittedName>
        <fullName evidence="2">Voltage-dependent calcium channel subunit alpha-2/delta-2</fullName>
    </submittedName>
</protein>
<dbReference type="Proteomes" id="UP001219518">
    <property type="component" value="Unassembled WGS sequence"/>
</dbReference>
<dbReference type="AlphaFoldDB" id="A0AAE1L706"/>
<reference evidence="2" key="1">
    <citation type="submission" date="2021-07" db="EMBL/GenBank/DDBJ databases">
        <authorList>
            <person name="Catto M.A."/>
            <person name="Jacobson A."/>
            <person name="Kennedy G."/>
            <person name="Labadie P."/>
            <person name="Hunt B.G."/>
            <person name="Srinivasan R."/>
        </authorList>
    </citation>
    <scope>NUCLEOTIDE SEQUENCE</scope>
    <source>
        <strain evidence="2">PL_HMW_Pooled</strain>
        <tissue evidence="2">Head</tissue>
    </source>
</reference>
<comment type="caution">
    <text evidence="2">The sequence shown here is derived from an EMBL/GenBank/DDBJ whole genome shotgun (WGS) entry which is preliminary data.</text>
</comment>
<dbReference type="EMBL" id="JAHWGI010000083">
    <property type="protein sequence ID" value="KAK3908961.1"/>
    <property type="molecule type" value="Genomic_DNA"/>
</dbReference>
<proteinExistence type="predicted"/>
<name>A0AAE1L706_9NEOP</name>
<keyword evidence="3" id="KW-1185">Reference proteome</keyword>
<gene>
    <name evidence="2" type="ORF">KUF71_019217</name>
</gene>
<evidence type="ECO:0000256" key="1">
    <source>
        <dbReference type="SAM" id="MobiDB-lite"/>
    </source>
</evidence>
<feature type="region of interest" description="Disordered" evidence="1">
    <location>
        <begin position="1"/>
        <end position="28"/>
    </location>
</feature>
<organism evidence="2 3">
    <name type="scientific">Frankliniella fusca</name>
    <dbReference type="NCBI Taxonomy" id="407009"/>
    <lineage>
        <taxon>Eukaryota</taxon>
        <taxon>Metazoa</taxon>
        <taxon>Ecdysozoa</taxon>
        <taxon>Arthropoda</taxon>
        <taxon>Hexapoda</taxon>
        <taxon>Insecta</taxon>
        <taxon>Pterygota</taxon>
        <taxon>Neoptera</taxon>
        <taxon>Paraneoptera</taxon>
        <taxon>Thysanoptera</taxon>
        <taxon>Terebrantia</taxon>
        <taxon>Thripoidea</taxon>
        <taxon>Thripidae</taxon>
        <taxon>Frankliniella</taxon>
    </lineage>
</organism>
<evidence type="ECO:0000313" key="3">
    <source>
        <dbReference type="Proteomes" id="UP001219518"/>
    </source>
</evidence>
<feature type="region of interest" description="Disordered" evidence="1">
    <location>
        <begin position="61"/>
        <end position="109"/>
    </location>
</feature>
<accession>A0AAE1L706</accession>
<evidence type="ECO:0000313" key="2">
    <source>
        <dbReference type="EMBL" id="KAK3908961.1"/>
    </source>
</evidence>
<feature type="compositionally biased region" description="Low complexity" evidence="1">
    <location>
        <begin position="61"/>
        <end position="71"/>
    </location>
</feature>
<sequence length="109" mass="11880">MLARRGAERSGVNSTLHTSRRGRDVVLGPAWPGPARTLRFPLPSRRWRRVAAVERYRVPAPAARPGPACAPRRVREGPCRRSPRGSEGTGRYLDEKELLAGGQGATIAS</sequence>